<reference evidence="1" key="2">
    <citation type="submission" date="2020-09" db="EMBL/GenBank/DDBJ databases">
        <authorList>
            <person name="Sun Q."/>
            <person name="Ohkuma M."/>
        </authorList>
    </citation>
    <scope>NUCLEOTIDE SEQUENCE</scope>
    <source>
        <strain evidence="1">JCM 3090</strain>
    </source>
</reference>
<gene>
    <name evidence="1" type="ORF">GCM10010123_42010</name>
</gene>
<keyword evidence="2" id="KW-1185">Reference proteome</keyword>
<comment type="caution">
    <text evidence="1">The sequence shown here is derived from an EMBL/GenBank/DDBJ whole genome shotgun (WGS) entry which is preliminary data.</text>
</comment>
<dbReference type="RefSeq" id="WP_189171921.1">
    <property type="nucleotide sequence ID" value="NZ_BMQB01000011.1"/>
</dbReference>
<sequence length="82" mass="8444">MAEPGEFVDFPTNAEDFDYASGGGTPTRQFTFAVTVRAAAPVVLAEHDEYRWAHPDSGPPVTDAVAAVLAAHAAGTVRGSGA</sequence>
<evidence type="ECO:0000313" key="2">
    <source>
        <dbReference type="Proteomes" id="UP000649739"/>
    </source>
</evidence>
<name>A0A8J3BGI8_9ACTN</name>
<reference evidence="1" key="1">
    <citation type="journal article" date="2014" name="Int. J. Syst. Evol. Microbiol.">
        <title>Complete genome sequence of Corynebacterium casei LMG S-19264T (=DSM 44701T), isolated from a smear-ripened cheese.</title>
        <authorList>
            <consortium name="US DOE Joint Genome Institute (JGI-PGF)"/>
            <person name="Walter F."/>
            <person name="Albersmeier A."/>
            <person name="Kalinowski J."/>
            <person name="Ruckert C."/>
        </authorList>
    </citation>
    <scope>NUCLEOTIDE SEQUENCE</scope>
    <source>
        <strain evidence="1">JCM 3090</strain>
    </source>
</reference>
<evidence type="ECO:0008006" key="3">
    <source>
        <dbReference type="Google" id="ProtNLM"/>
    </source>
</evidence>
<dbReference type="EMBL" id="BMQB01000011">
    <property type="protein sequence ID" value="GGK07628.1"/>
    <property type="molecule type" value="Genomic_DNA"/>
</dbReference>
<dbReference type="AlphaFoldDB" id="A0A8J3BGI8"/>
<protein>
    <recommendedName>
        <fullName evidence="3">Nudix hydrolase domain-containing protein</fullName>
    </recommendedName>
</protein>
<accession>A0A8J3BGI8</accession>
<dbReference type="Proteomes" id="UP000649739">
    <property type="component" value="Unassembled WGS sequence"/>
</dbReference>
<evidence type="ECO:0000313" key="1">
    <source>
        <dbReference type="EMBL" id="GGK07628.1"/>
    </source>
</evidence>
<organism evidence="1 2">
    <name type="scientific">Pilimelia anulata</name>
    <dbReference type="NCBI Taxonomy" id="53371"/>
    <lineage>
        <taxon>Bacteria</taxon>
        <taxon>Bacillati</taxon>
        <taxon>Actinomycetota</taxon>
        <taxon>Actinomycetes</taxon>
        <taxon>Micromonosporales</taxon>
        <taxon>Micromonosporaceae</taxon>
        <taxon>Pilimelia</taxon>
    </lineage>
</organism>
<proteinExistence type="predicted"/>